<dbReference type="AlphaFoldDB" id="A0A9Q1CA12"/>
<keyword evidence="2 3" id="KW-0539">Nucleus</keyword>
<dbReference type="GO" id="GO:0000981">
    <property type="term" value="F:DNA-binding transcription factor activity, RNA polymerase II-specific"/>
    <property type="evidence" value="ECO:0007669"/>
    <property type="project" value="TreeGrafter"/>
</dbReference>
<dbReference type="PROSITE" id="PS00657">
    <property type="entry name" value="FORK_HEAD_1"/>
    <property type="match status" value="1"/>
</dbReference>
<dbReference type="Pfam" id="PF00250">
    <property type="entry name" value="Forkhead"/>
    <property type="match status" value="1"/>
</dbReference>
<keyword evidence="1 3" id="KW-0238">DNA-binding</keyword>
<evidence type="ECO:0000256" key="2">
    <source>
        <dbReference type="ARBA" id="ARBA00023242"/>
    </source>
</evidence>
<evidence type="ECO:0000256" key="1">
    <source>
        <dbReference type="ARBA" id="ARBA00023125"/>
    </source>
</evidence>
<evidence type="ECO:0000256" key="3">
    <source>
        <dbReference type="PROSITE-ProRule" id="PRU00089"/>
    </source>
</evidence>
<feature type="region of interest" description="Disordered" evidence="4">
    <location>
        <begin position="160"/>
        <end position="210"/>
    </location>
</feature>
<dbReference type="InterPro" id="IPR030456">
    <property type="entry name" value="TF_fork_head_CS_2"/>
</dbReference>
<evidence type="ECO:0000313" key="7">
    <source>
        <dbReference type="Proteomes" id="UP001152320"/>
    </source>
</evidence>
<proteinExistence type="predicted"/>
<dbReference type="InterPro" id="IPR036388">
    <property type="entry name" value="WH-like_DNA-bd_sf"/>
</dbReference>
<dbReference type="GO" id="GO:0000978">
    <property type="term" value="F:RNA polymerase II cis-regulatory region sequence-specific DNA binding"/>
    <property type="evidence" value="ECO:0007669"/>
    <property type="project" value="TreeGrafter"/>
</dbReference>
<reference evidence="6" key="1">
    <citation type="submission" date="2021-10" db="EMBL/GenBank/DDBJ databases">
        <title>Tropical sea cucumber genome reveals ecological adaptation and Cuvierian tubules defense mechanism.</title>
        <authorList>
            <person name="Chen T."/>
        </authorList>
    </citation>
    <scope>NUCLEOTIDE SEQUENCE</scope>
    <source>
        <strain evidence="6">Nanhai2018</strain>
        <tissue evidence="6">Muscle</tissue>
    </source>
</reference>
<accession>A0A9Q1CA12</accession>
<dbReference type="OrthoDB" id="5954824at2759"/>
<dbReference type="InterPro" id="IPR018122">
    <property type="entry name" value="TF_fork_head_CS_1"/>
</dbReference>
<sequence length="243" mass="27055">MENRDENCLPSRRSTKGTRRPSYIRRIKPPYSYTELIRHAILASPERALTLRQIVACLQNRFACFCGPYQGWRNSIRHNLSANSCFVKILRDFSKPNGKDNFWTVNENCTCGQCTKGMKQSAVSTVGLPGPYFVDISNFRPLNDISQFGQVPEFPSIVQSPYESENDAENSPPLQTDVDPVQDNPKGNPTDTATKTADENNNGAADACQKSDGGTSLGVSIYILKVFLSFAGNPRHGHFQRIC</sequence>
<dbReference type="PANTHER" id="PTHR11829">
    <property type="entry name" value="FORKHEAD BOX PROTEIN"/>
    <property type="match status" value="1"/>
</dbReference>
<dbReference type="InterPro" id="IPR036390">
    <property type="entry name" value="WH_DNA-bd_sf"/>
</dbReference>
<dbReference type="PANTHER" id="PTHR11829:SF206">
    <property type="entry name" value="FORKHEAD BOX PROTEIN Q1"/>
    <property type="match status" value="1"/>
</dbReference>
<feature type="compositionally biased region" description="Polar residues" evidence="4">
    <location>
        <begin position="185"/>
        <end position="203"/>
    </location>
</feature>
<protein>
    <submittedName>
        <fullName evidence="6">Forkhead box protein Q1</fullName>
    </submittedName>
</protein>
<dbReference type="GO" id="GO:0030154">
    <property type="term" value="P:cell differentiation"/>
    <property type="evidence" value="ECO:0007669"/>
    <property type="project" value="TreeGrafter"/>
</dbReference>
<dbReference type="GO" id="GO:0005634">
    <property type="term" value="C:nucleus"/>
    <property type="evidence" value="ECO:0007669"/>
    <property type="project" value="UniProtKB-SubCell"/>
</dbReference>
<gene>
    <name evidence="6" type="ORF">HOLleu_12321</name>
</gene>
<dbReference type="EMBL" id="JAIZAY010000005">
    <property type="protein sequence ID" value="KAJ8041492.1"/>
    <property type="molecule type" value="Genomic_DNA"/>
</dbReference>
<keyword evidence="7" id="KW-1185">Reference proteome</keyword>
<evidence type="ECO:0000259" key="5">
    <source>
        <dbReference type="PROSITE" id="PS50039"/>
    </source>
</evidence>
<dbReference type="GO" id="GO:0009653">
    <property type="term" value="P:anatomical structure morphogenesis"/>
    <property type="evidence" value="ECO:0007669"/>
    <property type="project" value="TreeGrafter"/>
</dbReference>
<feature type="region of interest" description="Disordered" evidence="4">
    <location>
        <begin position="1"/>
        <end position="21"/>
    </location>
</feature>
<organism evidence="6 7">
    <name type="scientific">Holothuria leucospilota</name>
    <name type="common">Black long sea cucumber</name>
    <name type="synonym">Mertensiothuria leucospilota</name>
    <dbReference type="NCBI Taxonomy" id="206669"/>
    <lineage>
        <taxon>Eukaryota</taxon>
        <taxon>Metazoa</taxon>
        <taxon>Echinodermata</taxon>
        <taxon>Eleutherozoa</taxon>
        <taxon>Echinozoa</taxon>
        <taxon>Holothuroidea</taxon>
        <taxon>Aspidochirotacea</taxon>
        <taxon>Aspidochirotida</taxon>
        <taxon>Holothuriidae</taxon>
        <taxon>Holothuria</taxon>
    </lineage>
</organism>
<dbReference type="InterPro" id="IPR001766">
    <property type="entry name" value="Fork_head_dom"/>
</dbReference>
<comment type="subcellular location">
    <subcellularLocation>
        <location evidence="3">Nucleus</location>
    </subcellularLocation>
</comment>
<dbReference type="InterPro" id="IPR050211">
    <property type="entry name" value="FOX_domain-containing"/>
</dbReference>
<dbReference type="PROSITE" id="PS00658">
    <property type="entry name" value="FORK_HEAD_2"/>
    <property type="match status" value="1"/>
</dbReference>
<evidence type="ECO:0000256" key="4">
    <source>
        <dbReference type="SAM" id="MobiDB-lite"/>
    </source>
</evidence>
<dbReference type="PRINTS" id="PR00053">
    <property type="entry name" value="FORKHEAD"/>
</dbReference>
<feature type="DNA-binding region" description="Fork-head" evidence="3">
    <location>
        <begin position="28"/>
        <end position="109"/>
    </location>
</feature>
<dbReference type="Gene3D" id="1.10.10.10">
    <property type="entry name" value="Winged helix-like DNA-binding domain superfamily/Winged helix DNA-binding domain"/>
    <property type="match status" value="1"/>
</dbReference>
<dbReference type="Proteomes" id="UP001152320">
    <property type="component" value="Chromosome 5"/>
</dbReference>
<dbReference type="PROSITE" id="PS50039">
    <property type="entry name" value="FORK_HEAD_3"/>
    <property type="match status" value="1"/>
</dbReference>
<dbReference type="SMART" id="SM00339">
    <property type="entry name" value="FH"/>
    <property type="match status" value="1"/>
</dbReference>
<feature type="domain" description="Fork-head" evidence="5">
    <location>
        <begin position="28"/>
        <end position="109"/>
    </location>
</feature>
<comment type="caution">
    <text evidence="6">The sequence shown here is derived from an EMBL/GenBank/DDBJ whole genome shotgun (WGS) entry which is preliminary data.</text>
</comment>
<dbReference type="SUPFAM" id="SSF46785">
    <property type="entry name" value="Winged helix' DNA-binding domain"/>
    <property type="match status" value="1"/>
</dbReference>
<name>A0A9Q1CA12_HOLLE</name>
<evidence type="ECO:0000313" key="6">
    <source>
        <dbReference type="EMBL" id="KAJ8041492.1"/>
    </source>
</evidence>